<comment type="caution">
    <text evidence="2">Lacks conserved residue(s) required for the propagation of feature annotation.</text>
</comment>
<proteinExistence type="predicted"/>
<keyword evidence="3" id="KW-0472">Membrane</keyword>
<dbReference type="SUPFAM" id="SSF54197">
    <property type="entry name" value="HIT-like"/>
    <property type="match status" value="1"/>
</dbReference>
<evidence type="ECO:0000256" key="3">
    <source>
        <dbReference type="SAM" id="Phobius"/>
    </source>
</evidence>
<protein>
    <recommendedName>
        <fullName evidence="4">HIT domain-containing protein</fullName>
    </recommendedName>
</protein>
<dbReference type="PANTHER" id="PTHR23089">
    <property type="entry name" value="HISTIDINE TRIAD HIT PROTEIN"/>
    <property type="match status" value="1"/>
</dbReference>
<dbReference type="GO" id="GO:0003824">
    <property type="term" value="F:catalytic activity"/>
    <property type="evidence" value="ECO:0007669"/>
    <property type="project" value="InterPro"/>
</dbReference>
<keyword evidence="3" id="KW-1133">Transmembrane helix</keyword>
<comment type="caution">
    <text evidence="5">The sequence shown here is derived from an EMBL/GenBank/DDBJ whole genome shotgun (WGS) entry which is preliminary data.</text>
</comment>
<dbReference type="Gene3D" id="3.30.428.10">
    <property type="entry name" value="HIT-like"/>
    <property type="match status" value="1"/>
</dbReference>
<dbReference type="PROSITE" id="PS51084">
    <property type="entry name" value="HIT_2"/>
    <property type="match status" value="1"/>
</dbReference>
<reference evidence="5 6" key="1">
    <citation type="journal article" date="2015" name="Nature">
        <title>rRNA introns, odd ribosomes, and small enigmatic genomes across a large radiation of phyla.</title>
        <authorList>
            <person name="Brown C.T."/>
            <person name="Hug L.A."/>
            <person name="Thomas B.C."/>
            <person name="Sharon I."/>
            <person name="Castelle C.J."/>
            <person name="Singh A."/>
            <person name="Wilkins M.J."/>
            <person name="Williams K.H."/>
            <person name="Banfield J.F."/>
        </authorList>
    </citation>
    <scope>NUCLEOTIDE SEQUENCE [LARGE SCALE GENOMIC DNA]</scope>
</reference>
<feature type="transmembrane region" description="Helical" evidence="3">
    <location>
        <begin position="12"/>
        <end position="33"/>
    </location>
</feature>
<dbReference type="Pfam" id="PF11969">
    <property type="entry name" value="DcpS_C"/>
    <property type="match status" value="1"/>
</dbReference>
<evidence type="ECO:0000313" key="5">
    <source>
        <dbReference type="EMBL" id="KKQ75868.1"/>
    </source>
</evidence>
<feature type="domain" description="HIT" evidence="4">
    <location>
        <begin position="60"/>
        <end position="160"/>
    </location>
</feature>
<evidence type="ECO:0000256" key="1">
    <source>
        <dbReference type="PIRSR" id="PIRSR601310-1"/>
    </source>
</evidence>
<dbReference type="InterPro" id="IPR001310">
    <property type="entry name" value="Histidine_triad_HIT"/>
</dbReference>
<evidence type="ECO:0000259" key="4">
    <source>
        <dbReference type="PROSITE" id="PS51084"/>
    </source>
</evidence>
<feature type="active site" description="Tele-AMP-histidine intermediate" evidence="1">
    <location>
        <position position="154"/>
    </location>
</feature>
<dbReference type="AlphaFoldDB" id="A0A0G0K873"/>
<organism evidence="5 6">
    <name type="scientific">Candidatus Woesebacteria bacterium GW2011_GWB1_38_5b</name>
    <dbReference type="NCBI Taxonomy" id="1618569"/>
    <lineage>
        <taxon>Bacteria</taxon>
        <taxon>Candidatus Woeseibacteriota</taxon>
    </lineage>
</organism>
<dbReference type="Proteomes" id="UP000034181">
    <property type="component" value="Unassembled WGS sequence"/>
</dbReference>
<dbReference type="EMBL" id="LBUZ01000003">
    <property type="protein sequence ID" value="KKQ75868.1"/>
    <property type="molecule type" value="Genomic_DNA"/>
</dbReference>
<evidence type="ECO:0000313" key="6">
    <source>
        <dbReference type="Proteomes" id="UP000034181"/>
    </source>
</evidence>
<name>A0A0G0K873_9BACT</name>
<gene>
    <name evidence="5" type="ORF">US96_C0003G0026</name>
</gene>
<dbReference type="InterPro" id="IPR011146">
    <property type="entry name" value="HIT-like"/>
</dbReference>
<accession>A0A0G0K873</accession>
<dbReference type="InterPro" id="IPR036265">
    <property type="entry name" value="HIT-like_sf"/>
</dbReference>
<keyword evidence="3" id="KW-0812">Transmembrane</keyword>
<evidence type="ECO:0000256" key="2">
    <source>
        <dbReference type="PROSITE-ProRule" id="PRU00464"/>
    </source>
</evidence>
<sequence length="160" mass="18195">MKANHSDKYSKLKYSLGLFCFLVLGIIIGGYLFSQSQPRSIIAVNKCNDSCYKSSDLLGLLASVGFTKFDNFIPNVVLETDKTIALKHPFPEARIHYLVIPKKDIKNIGEISLEDQDYLIDAYAVMSELIRMENLKEYRVITNGPGFQNVTYLHFHLRAN</sequence>